<protein>
    <recommendedName>
        <fullName evidence="5">MMS19 nucleotide excision repair protein</fullName>
    </recommendedName>
</protein>
<keyword evidence="4 5" id="KW-0539">Nucleus</keyword>
<dbReference type="KEGG" id="asau:88176016"/>
<dbReference type="InterPro" id="IPR016024">
    <property type="entry name" value="ARM-type_fold"/>
</dbReference>
<reference evidence="8 9" key="1">
    <citation type="submission" date="2023-10" db="EMBL/GenBank/DDBJ databases">
        <title>Draft Genome Sequence of Candida saopaulonensis from a very Premature Infant with Sepsis.</title>
        <authorList>
            <person name="Ning Y."/>
            <person name="Dai R."/>
            <person name="Xiao M."/>
            <person name="Xu Y."/>
            <person name="Yan Q."/>
            <person name="Zhang L."/>
        </authorList>
    </citation>
    <scope>NUCLEOTIDE SEQUENCE [LARGE SCALE GENOMIC DNA]</scope>
    <source>
        <strain evidence="8 9">19XY460</strain>
    </source>
</reference>
<comment type="subcellular location">
    <subcellularLocation>
        <location evidence="1 5">Nucleus</location>
    </subcellularLocation>
</comment>
<dbReference type="InterPro" id="IPR039920">
    <property type="entry name" value="MMS19"/>
</dbReference>
<keyword evidence="5" id="KW-0227">DNA damage</keyword>
<keyword evidence="9" id="KW-1185">Reference proteome</keyword>
<dbReference type="Pfam" id="PF12460">
    <property type="entry name" value="MMS19_C"/>
    <property type="match status" value="1"/>
</dbReference>
<name>A0AAX4HG09_9ASCO</name>
<dbReference type="InterPro" id="IPR024687">
    <property type="entry name" value="MMS19_C"/>
</dbReference>
<keyword evidence="5" id="KW-0234">DNA repair</keyword>
<comment type="function">
    <text evidence="5">Key component of the cytosolic iron-sulfur protein assembly (CIA) complex, a multiprotein complex that mediates the incorporation of iron-sulfur cluster into apoproteins specifically involved in DNA metabolism and genomic integrity. In the CIA complex, MMS19 acts as an adapter between early-acting CIA components and a subset of cellular target iron-sulfur proteins.</text>
</comment>
<comment type="similarity">
    <text evidence="2 5">Belongs to the MET18/MMS19 family.</text>
</comment>
<evidence type="ECO:0000256" key="4">
    <source>
        <dbReference type="ARBA" id="ARBA00023242"/>
    </source>
</evidence>
<dbReference type="InterPro" id="IPR029240">
    <property type="entry name" value="MMS19_N"/>
</dbReference>
<gene>
    <name evidence="8" type="ORF">PUMCH_004956</name>
</gene>
<keyword evidence="3" id="KW-0677">Repeat</keyword>
<dbReference type="Gene3D" id="1.25.10.10">
    <property type="entry name" value="Leucine-rich Repeat Variant"/>
    <property type="match status" value="2"/>
</dbReference>
<evidence type="ECO:0000313" key="9">
    <source>
        <dbReference type="Proteomes" id="UP001338582"/>
    </source>
</evidence>
<dbReference type="InterPro" id="IPR011989">
    <property type="entry name" value="ARM-like"/>
</dbReference>
<organism evidence="8 9">
    <name type="scientific">Australozyma saopauloensis</name>
    <dbReference type="NCBI Taxonomy" id="291208"/>
    <lineage>
        <taxon>Eukaryota</taxon>
        <taxon>Fungi</taxon>
        <taxon>Dikarya</taxon>
        <taxon>Ascomycota</taxon>
        <taxon>Saccharomycotina</taxon>
        <taxon>Pichiomycetes</taxon>
        <taxon>Metschnikowiaceae</taxon>
        <taxon>Australozyma</taxon>
    </lineage>
</organism>
<feature type="domain" description="MMS19 C-terminal" evidence="6">
    <location>
        <begin position="594"/>
        <end position="1014"/>
    </location>
</feature>
<dbReference type="AlphaFoldDB" id="A0AAX4HG09"/>
<dbReference type="EMBL" id="CP138900">
    <property type="protein sequence ID" value="WPK27563.1"/>
    <property type="molecule type" value="Genomic_DNA"/>
</dbReference>
<evidence type="ECO:0000313" key="8">
    <source>
        <dbReference type="EMBL" id="WPK27563.1"/>
    </source>
</evidence>
<proteinExistence type="inferred from homology"/>
<dbReference type="GO" id="GO:0097361">
    <property type="term" value="C:cytosolic [4Fe-4S] assembly targeting complex"/>
    <property type="evidence" value="ECO:0007669"/>
    <property type="project" value="UniProtKB-UniRule"/>
</dbReference>
<feature type="domain" description="MMS19 N-terminal" evidence="7">
    <location>
        <begin position="46"/>
        <end position="321"/>
    </location>
</feature>
<dbReference type="SUPFAM" id="SSF48371">
    <property type="entry name" value="ARM repeat"/>
    <property type="match status" value="1"/>
</dbReference>
<sequence>MDTAPDPAVLVYQYIAASTSGDSTSDYSSQLAQLWSGKTLSLLQFIQTLGPTLTSEDVSTRVISLQCFANTLAEVDSAVISKQDVGVLLQFLTSKLEDEKLSSSTLNALASLVKAKNFIPHVNNNLKDLISAVIKDYDPRKHLAKVRYEAFLLLEAIVEKHQDTLATNEEFAECFVNAFIHVASGEKDPRNLLLSFKLNAEINTKIPFQERSSNKTHDELLSDLFDVCFCYFPISFTTPENDPYKITALDLKKQLRITIASQPQFSRDAFPSLFEKLTSTNPAVRNDVLQCLLLCVNNYPAEVLEQYWLSIWDALKFEILHNDILTFQPEADFIIPPNYESLEETDDNKTLILTLVVLNSLIQKLTDSEMFPSIMDTVLQGLEANYKSLVGKTLKPAVLLLSAMGSSSVTFFNRVVDTLFSFEVWGHYIRSDYQEDTEEDKEIDIVLTTAKQRDLIDNLGYVLTAQKLLGVPTNLEIYKDHILIFMGQLLQTSSNIEKSLKCKIVLQLTKLVVLDTFLSADEVSLVLTWFSENIKALIEDSSAKGEPDVLLLRITKSLTQITSEGPEESIQYYINSVITIILPPLLERVSQPLVLSVINQICLNYQFLEVLSIRYLNKLSYEDCDEDLSINLIESLIFSFKQAQSVRPFLATSWYSKFFPRFFTISQKRFADNVYLLEISGSLLGLIVRFCDKTKHEQILHDMIDLFFEGKTLDGFNFEFEISKPSAKISLLKHILANIDRNCSISDESVDSITKQLINLIPNIEDQIIRLEYLQVLAVVINKLAVNREEQVEQILSDLSPKSQFDQSSFELSIWIAKGLLVRVSPRGVAFLNKLLLDLSNNPDLDYCRLILRSFNVLAGDVDVFSNDGKAGKIISGVTNLNVKILYKQQIFEICSPKLISDYSSSEKEEKSEIFLSTLSILIQNVSAKVINPHLEAILPLVLNGLYSHNSCILEASLQTLDTAITQSPELVKRDMESLVKKLVSLGTTKIVINKKVVNKENIRLLSLDCLIKIFTEFEEAKVRGLQVGLTQALAPGLDDKKRSVRKKTTDLCQLLHEMDR</sequence>
<evidence type="ECO:0000259" key="7">
    <source>
        <dbReference type="Pfam" id="PF14500"/>
    </source>
</evidence>
<dbReference type="Proteomes" id="UP001338582">
    <property type="component" value="Chromosome 7"/>
</dbReference>
<dbReference type="GeneID" id="88176016"/>
<evidence type="ECO:0000256" key="1">
    <source>
        <dbReference type="ARBA" id="ARBA00004123"/>
    </source>
</evidence>
<dbReference type="RefSeq" id="XP_062879941.1">
    <property type="nucleotide sequence ID" value="XM_063023871.1"/>
</dbReference>
<dbReference type="GO" id="GO:0006281">
    <property type="term" value="P:DNA repair"/>
    <property type="evidence" value="ECO:0007669"/>
    <property type="project" value="UniProtKB-UniRule"/>
</dbReference>
<accession>A0AAX4HG09</accession>
<dbReference type="GO" id="GO:0005634">
    <property type="term" value="C:nucleus"/>
    <property type="evidence" value="ECO:0007669"/>
    <property type="project" value="UniProtKB-SubCell"/>
</dbReference>
<dbReference type="Pfam" id="PF14500">
    <property type="entry name" value="MMS19_N"/>
    <property type="match status" value="1"/>
</dbReference>
<evidence type="ECO:0000256" key="5">
    <source>
        <dbReference type="RuleBase" id="RU367072"/>
    </source>
</evidence>
<dbReference type="PANTHER" id="PTHR12891:SF0">
    <property type="entry name" value="MMS19 NUCLEOTIDE EXCISION REPAIR PROTEIN HOMOLOG"/>
    <property type="match status" value="1"/>
</dbReference>
<dbReference type="GO" id="GO:0051604">
    <property type="term" value="P:protein maturation"/>
    <property type="evidence" value="ECO:0007669"/>
    <property type="project" value="UniProtKB-UniRule"/>
</dbReference>
<evidence type="ECO:0000256" key="2">
    <source>
        <dbReference type="ARBA" id="ARBA00009340"/>
    </source>
</evidence>
<dbReference type="GO" id="GO:0016226">
    <property type="term" value="P:iron-sulfur cluster assembly"/>
    <property type="evidence" value="ECO:0007669"/>
    <property type="project" value="UniProtKB-UniRule"/>
</dbReference>
<evidence type="ECO:0000256" key="3">
    <source>
        <dbReference type="ARBA" id="ARBA00022737"/>
    </source>
</evidence>
<evidence type="ECO:0000259" key="6">
    <source>
        <dbReference type="Pfam" id="PF12460"/>
    </source>
</evidence>
<dbReference type="PANTHER" id="PTHR12891">
    <property type="entry name" value="DNA REPAIR/TRANSCRIPTION PROTEIN MET18/MMS19"/>
    <property type="match status" value="1"/>
</dbReference>